<proteinExistence type="predicted"/>
<reference evidence="2" key="1">
    <citation type="journal article" date="2015" name="Nature">
        <title>Complex archaea that bridge the gap between prokaryotes and eukaryotes.</title>
        <authorList>
            <person name="Spang A."/>
            <person name="Saw J.H."/>
            <person name="Jorgensen S.L."/>
            <person name="Zaremba-Niedzwiedzka K."/>
            <person name="Martijn J."/>
            <person name="Lind A.E."/>
            <person name="van Eijk R."/>
            <person name="Schleper C."/>
            <person name="Guy L."/>
            <person name="Ettema T.J."/>
        </authorList>
    </citation>
    <scope>NUCLEOTIDE SEQUENCE</scope>
</reference>
<evidence type="ECO:0008006" key="3">
    <source>
        <dbReference type="Google" id="ProtNLM"/>
    </source>
</evidence>
<comment type="caution">
    <text evidence="2">The sequence shown here is derived from an EMBL/GenBank/DDBJ whole genome shotgun (WGS) entry which is preliminary data.</text>
</comment>
<dbReference type="EMBL" id="LAZR01000507">
    <property type="protein sequence ID" value="KKN66229.1"/>
    <property type="molecule type" value="Genomic_DNA"/>
</dbReference>
<evidence type="ECO:0000256" key="1">
    <source>
        <dbReference type="SAM" id="Phobius"/>
    </source>
</evidence>
<evidence type="ECO:0000313" key="2">
    <source>
        <dbReference type="EMBL" id="KKN66229.1"/>
    </source>
</evidence>
<feature type="transmembrane region" description="Helical" evidence="1">
    <location>
        <begin position="88"/>
        <end position="106"/>
    </location>
</feature>
<gene>
    <name evidence="2" type="ORF">LCGC14_0473700</name>
</gene>
<keyword evidence="1" id="KW-1133">Transmembrane helix</keyword>
<keyword evidence="1" id="KW-0472">Membrane</keyword>
<accession>A0A0F9SGN9</accession>
<organism evidence="2">
    <name type="scientific">marine sediment metagenome</name>
    <dbReference type="NCBI Taxonomy" id="412755"/>
    <lineage>
        <taxon>unclassified sequences</taxon>
        <taxon>metagenomes</taxon>
        <taxon>ecological metagenomes</taxon>
    </lineage>
</organism>
<keyword evidence="1" id="KW-0812">Transmembrane</keyword>
<protein>
    <recommendedName>
        <fullName evidence="3">Zinc-ribbon 15 domain-containing protein</fullName>
    </recommendedName>
</protein>
<dbReference type="AlphaFoldDB" id="A0A0F9SGN9"/>
<sequence>MIFFGTGSASLDAVKAKNTTCQHCNNQDTVYINIYRRHAHVFWIPVFPIGKSGSSFCTHCKETLAPKQMPEALKMQYKNIKGNAKGPIWQFSGVLLFVFLIVFAFYSNGRDKEKTQIYLSNPVIGDVYEYKADSGS</sequence>
<name>A0A0F9SGN9_9ZZZZ</name>